<proteinExistence type="predicted"/>
<name>V9FYV0_PHYNI</name>
<accession>V9FYV0</accession>
<gene>
    <name evidence="2" type="ORF">F443_00858</name>
</gene>
<dbReference type="OrthoDB" id="10459959at2759"/>
<organism evidence="2 3">
    <name type="scientific">Phytophthora nicotianae P1569</name>
    <dbReference type="NCBI Taxonomy" id="1317065"/>
    <lineage>
        <taxon>Eukaryota</taxon>
        <taxon>Sar</taxon>
        <taxon>Stramenopiles</taxon>
        <taxon>Oomycota</taxon>
        <taxon>Peronosporomycetes</taxon>
        <taxon>Peronosporales</taxon>
        <taxon>Peronosporaceae</taxon>
        <taxon>Phytophthora</taxon>
    </lineage>
</organism>
<dbReference type="Proteomes" id="UP000018721">
    <property type="component" value="Unassembled WGS sequence"/>
</dbReference>
<keyword evidence="3" id="KW-1185">Reference proteome</keyword>
<dbReference type="HOGENOM" id="CLU_1307006_0_0_1"/>
<feature type="compositionally biased region" description="Low complexity" evidence="1">
    <location>
        <begin position="38"/>
        <end position="48"/>
    </location>
</feature>
<reference evidence="2 3" key="1">
    <citation type="submission" date="2013-11" db="EMBL/GenBank/DDBJ databases">
        <title>The Genome Sequence of Phytophthora parasitica P1569.</title>
        <authorList>
            <consortium name="The Broad Institute Genomics Platform"/>
            <person name="Russ C."/>
            <person name="Tyler B."/>
            <person name="Panabieres F."/>
            <person name="Shan W."/>
            <person name="Tripathy S."/>
            <person name="Grunwald N."/>
            <person name="Machado M."/>
            <person name="Johnson C.S."/>
            <person name="Arredondo F."/>
            <person name="Hong C."/>
            <person name="Coffey M."/>
            <person name="Young S.K."/>
            <person name="Zeng Q."/>
            <person name="Gargeya S."/>
            <person name="Fitzgerald M."/>
            <person name="Abouelleil A."/>
            <person name="Alvarado L."/>
            <person name="Chapman S.B."/>
            <person name="Gainer-Dewar J."/>
            <person name="Goldberg J."/>
            <person name="Griggs A."/>
            <person name="Gujja S."/>
            <person name="Hansen M."/>
            <person name="Howarth C."/>
            <person name="Imamovic A."/>
            <person name="Ireland A."/>
            <person name="Larimer J."/>
            <person name="McCowan C."/>
            <person name="Murphy C."/>
            <person name="Pearson M."/>
            <person name="Poon T.W."/>
            <person name="Priest M."/>
            <person name="Roberts A."/>
            <person name="Saif S."/>
            <person name="Shea T."/>
            <person name="Sykes S."/>
            <person name="Wortman J."/>
            <person name="Nusbaum C."/>
            <person name="Birren B."/>
        </authorList>
    </citation>
    <scope>NUCLEOTIDE SEQUENCE [LARGE SCALE GENOMIC DNA]</scope>
    <source>
        <strain evidence="2 3">P1569</strain>
    </source>
</reference>
<dbReference type="AlphaFoldDB" id="V9FYV0"/>
<evidence type="ECO:0000313" key="3">
    <source>
        <dbReference type="Proteomes" id="UP000018721"/>
    </source>
</evidence>
<dbReference type="EMBL" id="ANIZ01000145">
    <property type="protein sequence ID" value="ETI56670.1"/>
    <property type="molecule type" value="Genomic_DNA"/>
</dbReference>
<sequence>MATERPSTDEMATERPSAAGSPSTAHTPRETSRETPRTAETPTETPSAGEKPMTAPGAHAANSLEDLSTNNYVAGLTELVMNANLGEVNYNRQLLCRNIERSIDRYRSGGFNLENAVPSGAPILVFTGAYNDLVSGCDGDRLSETLVYQEAEVWRLYHDNAGGKFKHIKTSFSFRPLLVLYASEKAGCKPATGKLQVTWITAGYYRTYHLV</sequence>
<protein>
    <submittedName>
        <fullName evidence="2">Uncharacterized protein</fullName>
    </submittedName>
</protein>
<feature type="compositionally biased region" description="Basic and acidic residues" evidence="1">
    <location>
        <begin position="27"/>
        <end position="37"/>
    </location>
</feature>
<evidence type="ECO:0000313" key="2">
    <source>
        <dbReference type="EMBL" id="ETI56670.1"/>
    </source>
</evidence>
<feature type="region of interest" description="Disordered" evidence="1">
    <location>
        <begin position="1"/>
        <end position="58"/>
    </location>
</feature>
<comment type="caution">
    <text evidence="2">The sequence shown here is derived from an EMBL/GenBank/DDBJ whole genome shotgun (WGS) entry which is preliminary data.</text>
</comment>
<evidence type="ECO:0000256" key="1">
    <source>
        <dbReference type="SAM" id="MobiDB-lite"/>
    </source>
</evidence>